<evidence type="ECO:0000256" key="7">
    <source>
        <dbReference type="ARBA" id="ARBA00023136"/>
    </source>
</evidence>
<dbReference type="Gene3D" id="1.20.1250.20">
    <property type="entry name" value="MFS general substrate transporter like domains"/>
    <property type="match status" value="1"/>
</dbReference>
<dbReference type="NCBIfam" id="TIGR00924">
    <property type="entry name" value="yjdL_sub1_fam"/>
    <property type="match status" value="1"/>
</dbReference>
<protein>
    <submittedName>
        <fullName evidence="10">Peptide MFS transporter</fullName>
    </submittedName>
</protein>
<comment type="caution">
    <text evidence="10">The sequence shown here is derived from an EMBL/GenBank/DDBJ whole genome shotgun (WGS) entry which is preliminary data.</text>
</comment>
<name>A0ABT3EHN0_9FLAO</name>
<evidence type="ECO:0000256" key="2">
    <source>
        <dbReference type="ARBA" id="ARBA00022448"/>
    </source>
</evidence>
<feature type="transmembrane region" description="Helical" evidence="9">
    <location>
        <begin position="55"/>
        <end position="76"/>
    </location>
</feature>
<dbReference type="InterPro" id="IPR050171">
    <property type="entry name" value="MFS_Transporters"/>
</dbReference>
<feature type="transmembrane region" description="Helical" evidence="9">
    <location>
        <begin position="228"/>
        <end position="247"/>
    </location>
</feature>
<evidence type="ECO:0000256" key="4">
    <source>
        <dbReference type="ARBA" id="ARBA00022692"/>
    </source>
</evidence>
<keyword evidence="3" id="KW-1003">Cell membrane</keyword>
<keyword evidence="5" id="KW-0653">Protein transport</keyword>
<feature type="transmembrane region" description="Helical" evidence="9">
    <location>
        <begin position="433"/>
        <end position="454"/>
    </location>
</feature>
<evidence type="ECO:0000256" key="5">
    <source>
        <dbReference type="ARBA" id="ARBA00022856"/>
    </source>
</evidence>
<keyword evidence="4 8" id="KW-0812">Transmembrane</keyword>
<feature type="transmembrane region" description="Helical" evidence="9">
    <location>
        <begin position="363"/>
        <end position="380"/>
    </location>
</feature>
<dbReference type="InterPro" id="IPR018456">
    <property type="entry name" value="PTR2_symporter_CS"/>
</dbReference>
<dbReference type="RefSeq" id="WP_264368871.1">
    <property type="nucleotide sequence ID" value="NZ_JAPCIO010000004.1"/>
</dbReference>
<accession>A0ABT3EHN0</accession>
<dbReference type="PANTHER" id="PTHR23517:SF15">
    <property type="entry name" value="PROTON-DEPENDENT OLIGOPEPTIDE FAMILY TRANSPORT PROTEIN"/>
    <property type="match status" value="1"/>
</dbReference>
<keyword evidence="2 8" id="KW-0813">Transport</keyword>
<feature type="transmembrane region" description="Helical" evidence="9">
    <location>
        <begin position="108"/>
        <end position="126"/>
    </location>
</feature>
<dbReference type="InterPro" id="IPR005279">
    <property type="entry name" value="Dipep/tripep_permease"/>
</dbReference>
<organism evidence="10 11">
    <name type="scientific">Flavobacterium lacisediminis</name>
    <dbReference type="NCBI Taxonomy" id="2989705"/>
    <lineage>
        <taxon>Bacteria</taxon>
        <taxon>Pseudomonadati</taxon>
        <taxon>Bacteroidota</taxon>
        <taxon>Flavobacteriia</taxon>
        <taxon>Flavobacteriales</taxon>
        <taxon>Flavobacteriaceae</taxon>
        <taxon>Flavobacterium</taxon>
    </lineage>
</organism>
<evidence type="ECO:0000256" key="8">
    <source>
        <dbReference type="RuleBase" id="RU003755"/>
    </source>
</evidence>
<feature type="transmembrane region" description="Helical" evidence="9">
    <location>
        <begin position="179"/>
        <end position="200"/>
    </location>
</feature>
<dbReference type="PROSITE" id="PS01023">
    <property type="entry name" value="PTR2_2"/>
    <property type="match status" value="1"/>
</dbReference>
<feature type="transmembrane region" description="Helical" evidence="9">
    <location>
        <begin position="30"/>
        <end position="49"/>
    </location>
</feature>
<evidence type="ECO:0000313" key="10">
    <source>
        <dbReference type="EMBL" id="MCW1148088.1"/>
    </source>
</evidence>
<dbReference type="CDD" id="cd17346">
    <property type="entry name" value="MFS_DtpA_like"/>
    <property type="match status" value="1"/>
</dbReference>
<keyword evidence="6 9" id="KW-1133">Transmembrane helix</keyword>
<evidence type="ECO:0000313" key="11">
    <source>
        <dbReference type="Proteomes" id="UP001165677"/>
    </source>
</evidence>
<feature type="transmembrane region" description="Helical" evidence="9">
    <location>
        <begin position="392"/>
        <end position="412"/>
    </location>
</feature>
<dbReference type="InterPro" id="IPR036259">
    <property type="entry name" value="MFS_trans_sf"/>
</dbReference>
<keyword evidence="7 9" id="KW-0472">Membrane</keyword>
<comment type="subcellular location">
    <subcellularLocation>
        <location evidence="1">Cell membrane</location>
        <topology evidence="1">Multi-pass membrane protein</topology>
    </subcellularLocation>
    <subcellularLocation>
        <location evidence="8">Membrane</location>
        <topology evidence="8">Multi-pass membrane protein</topology>
    </subcellularLocation>
</comment>
<dbReference type="EMBL" id="JAPCIO010000004">
    <property type="protein sequence ID" value="MCW1148088.1"/>
    <property type="molecule type" value="Genomic_DNA"/>
</dbReference>
<feature type="transmembrane region" description="Helical" evidence="9">
    <location>
        <begin position="281"/>
        <end position="298"/>
    </location>
</feature>
<feature type="transmembrane region" description="Helical" evidence="9">
    <location>
        <begin position="147"/>
        <end position="167"/>
    </location>
</feature>
<feature type="transmembrane region" description="Helical" evidence="9">
    <location>
        <begin position="474"/>
        <end position="492"/>
    </location>
</feature>
<feature type="transmembrane region" description="Helical" evidence="9">
    <location>
        <begin position="331"/>
        <end position="351"/>
    </location>
</feature>
<evidence type="ECO:0000256" key="9">
    <source>
        <dbReference type="SAM" id="Phobius"/>
    </source>
</evidence>
<dbReference type="Pfam" id="PF00854">
    <property type="entry name" value="PTR2"/>
    <property type="match status" value="1"/>
</dbReference>
<dbReference type="SUPFAM" id="SSF103473">
    <property type="entry name" value="MFS general substrate transporter"/>
    <property type="match status" value="1"/>
</dbReference>
<feature type="transmembrane region" description="Helical" evidence="9">
    <location>
        <begin position="85"/>
        <end position="102"/>
    </location>
</feature>
<feature type="transmembrane region" description="Helical" evidence="9">
    <location>
        <begin position="253"/>
        <end position="269"/>
    </location>
</feature>
<dbReference type="Proteomes" id="UP001165677">
    <property type="component" value="Unassembled WGS sequence"/>
</dbReference>
<evidence type="ECO:0000256" key="1">
    <source>
        <dbReference type="ARBA" id="ARBA00004651"/>
    </source>
</evidence>
<keyword evidence="11" id="KW-1185">Reference proteome</keyword>
<evidence type="ECO:0000256" key="6">
    <source>
        <dbReference type="ARBA" id="ARBA00022989"/>
    </source>
</evidence>
<gene>
    <name evidence="10" type="ORF">OJ995_07645</name>
</gene>
<sequence length="500" mass="55693">MQTIEQIQDFKGKYPKQLWYLFFSEMWERFCFYGMRGMLVVFMVNHLAMDEKTANLQYGATQAWVYAFTFIGGLFADKILGLRKSLFWGGILMILGSIILAIDPKNFFFIGISFTIVGTGFFKPNISSMVGQLYKDGDPRRDAGFSFFYMGVNLGALLGGYVCIAVAEGSMWQSIVPEHLRWNVGFGFAAIVMIISLLTFTQTQKTLSTIGLSPLQEVETSKRKGLEIATYLGSLLVIPVIIIMVANTKYTDYFMMFIGPASILYLFYEMKNFSVSENKKLLAALVFIIFSIFFWAFFEQSGGSLSLFAANNLNNTIAGVELSPNGVNNSANSLFVIGFAALVGLVWLWMAKKKMEPNTIIKFGLAFLFLAGGFWVFYYTQFFADLNGKTSLGVFTLGWLVITFGELCLSPIGMSAMTKLSPQKTQAVMMGMWFLASAYGQYFAGILGANIAEASENATNMEKLVLYADGYKQLAIYALILGVVLIVISPLVKKLMQEVK</sequence>
<keyword evidence="5" id="KW-0571">Peptide transport</keyword>
<reference evidence="10" key="1">
    <citation type="submission" date="2022-10" db="EMBL/GenBank/DDBJ databases">
        <title>Flavobacterium sp. nov., a bacterium isolated from lake sediment.</title>
        <authorList>
            <person name="Qu J.-H."/>
        </authorList>
    </citation>
    <scope>NUCLEOTIDE SEQUENCE</scope>
    <source>
        <strain evidence="10">TH16-21</strain>
    </source>
</reference>
<evidence type="ECO:0000256" key="3">
    <source>
        <dbReference type="ARBA" id="ARBA00022475"/>
    </source>
</evidence>
<proteinExistence type="inferred from homology"/>
<dbReference type="PANTHER" id="PTHR23517">
    <property type="entry name" value="RESISTANCE PROTEIN MDTM, PUTATIVE-RELATED-RELATED"/>
    <property type="match status" value="1"/>
</dbReference>
<dbReference type="InterPro" id="IPR000109">
    <property type="entry name" value="POT_fam"/>
</dbReference>
<comment type="similarity">
    <text evidence="8">Belongs to the major facilitator superfamily. Proton-dependent oligopeptide transporter (POT/PTR) (TC 2.A.17) family.</text>
</comment>